<protein>
    <submittedName>
        <fullName evidence="1">Uncharacterized protein</fullName>
    </submittedName>
</protein>
<gene>
    <name evidence="1" type="ORF">DPMN_110691</name>
</gene>
<evidence type="ECO:0000313" key="1">
    <source>
        <dbReference type="EMBL" id="KAH3837305.1"/>
    </source>
</evidence>
<reference evidence="1" key="2">
    <citation type="submission" date="2020-11" db="EMBL/GenBank/DDBJ databases">
        <authorList>
            <person name="McCartney M.A."/>
            <person name="Auch B."/>
            <person name="Kono T."/>
            <person name="Mallez S."/>
            <person name="Becker A."/>
            <person name="Gohl D.M."/>
            <person name="Silverstein K.A.T."/>
            <person name="Koren S."/>
            <person name="Bechman K.B."/>
            <person name="Herman A."/>
            <person name="Abrahante J.E."/>
            <person name="Garbe J."/>
        </authorList>
    </citation>
    <scope>NUCLEOTIDE SEQUENCE</scope>
    <source>
        <strain evidence="1">Duluth1</strain>
        <tissue evidence="1">Whole animal</tissue>
    </source>
</reference>
<keyword evidence="2" id="KW-1185">Reference proteome</keyword>
<dbReference type="EMBL" id="JAIWYP010000004">
    <property type="protein sequence ID" value="KAH3837305.1"/>
    <property type="molecule type" value="Genomic_DNA"/>
</dbReference>
<dbReference type="AlphaFoldDB" id="A0A9D4KCH2"/>
<organism evidence="1 2">
    <name type="scientific">Dreissena polymorpha</name>
    <name type="common">Zebra mussel</name>
    <name type="synonym">Mytilus polymorpha</name>
    <dbReference type="NCBI Taxonomy" id="45954"/>
    <lineage>
        <taxon>Eukaryota</taxon>
        <taxon>Metazoa</taxon>
        <taxon>Spiralia</taxon>
        <taxon>Lophotrochozoa</taxon>
        <taxon>Mollusca</taxon>
        <taxon>Bivalvia</taxon>
        <taxon>Autobranchia</taxon>
        <taxon>Heteroconchia</taxon>
        <taxon>Euheterodonta</taxon>
        <taxon>Imparidentia</taxon>
        <taxon>Neoheterodontei</taxon>
        <taxon>Myida</taxon>
        <taxon>Dreissenoidea</taxon>
        <taxon>Dreissenidae</taxon>
        <taxon>Dreissena</taxon>
    </lineage>
</organism>
<proteinExistence type="predicted"/>
<sequence length="66" mass="7666">MMRRVCDLIHARSLLLKAGLLVTEMRAYCVFHSVQKDAIKHLSWDRQQRDSSVVGELEEFTLFALC</sequence>
<comment type="caution">
    <text evidence="1">The sequence shown here is derived from an EMBL/GenBank/DDBJ whole genome shotgun (WGS) entry which is preliminary data.</text>
</comment>
<name>A0A9D4KCH2_DREPO</name>
<dbReference type="Proteomes" id="UP000828390">
    <property type="component" value="Unassembled WGS sequence"/>
</dbReference>
<evidence type="ECO:0000313" key="2">
    <source>
        <dbReference type="Proteomes" id="UP000828390"/>
    </source>
</evidence>
<reference evidence="1" key="1">
    <citation type="journal article" date="2019" name="bioRxiv">
        <title>The Genome of the Zebra Mussel, Dreissena polymorpha: A Resource for Invasive Species Research.</title>
        <authorList>
            <person name="McCartney M.A."/>
            <person name="Auch B."/>
            <person name="Kono T."/>
            <person name="Mallez S."/>
            <person name="Zhang Y."/>
            <person name="Obille A."/>
            <person name="Becker A."/>
            <person name="Abrahante J.E."/>
            <person name="Garbe J."/>
            <person name="Badalamenti J.P."/>
            <person name="Herman A."/>
            <person name="Mangelson H."/>
            <person name="Liachko I."/>
            <person name="Sullivan S."/>
            <person name="Sone E.D."/>
            <person name="Koren S."/>
            <person name="Silverstein K.A.T."/>
            <person name="Beckman K.B."/>
            <person name="Gohl D.M."/>
        </authorList>
    </citation>
    <scope>NUCLEOTIDE SEQUENCE</scope>
    <source>
        <strain evidence="1">Duluth1</strain>
        <tissue evidence="1">Whole animal</tissue>
    </source>
</reference>
<accession>A0A9D4KCH2</accession>